<gene>
    <name evidence="1" type="ORF">TSUD_285790</name>
</gene>
<dbReference type="SMART" id="SM00367">
    <property type="entry name" value="LRR_CC"/>
    <property type="match status" value="6"/>
</dbReference>
<dbReference type="GO" id="GO:0019005">
    <property type="term" value="C:SCF ubiquitin ligase complex"/>
    <property type="evidence" value="ECO:0007669"/>
    <property type="project" value="TreeGrafter"/>
</dbReference>
<dbReference type="SUPFAM" id="SSF52047">
    <property type="entry name" value="RNI-like"/>
    <property type="match status" value="1"/>
</dbReference>
<sequence>MNNQSLFHLFNNYKQLEEVTIFKCGEVTSAGLASALRKRPTLMSLSFSTMKGNKVFAASHFIDSLVSLKGLNCLVLDYLKISDELLYSIAREGLPLTRFVLGQLCSGHSYDGIFYLLSKCQRIHHLDLQNTNFLNDQHVVQLSSSFLVELVSINLSHCCQLTDSALFALVRNCPSLSEIKMVNIWSKSGENSDSLVKFGVYPQLKSLYLGHNSWLSDESVIMFASVFPNLQLLDLNNCIRISEGICEVLRKYCKLRHLNLTLCSGVKLHGINFVVPNLEVLNLSYTNVAHETLYVFSKNCRGILQLLLDGCSGVTKKGVKHVLENYTKLRDHGYLHSM</sequence>
<dbReference type="EMBL" id="DF974220">
    <property type="protein sequence ID" value="GAU46497.1"/>
    <property type="molecule type" value="Genomic_DNA"/>
</dbReference>
<keyword evidence="2" id="KW-1185">Reference proteome</keyword>
<dbReference type="Proteomes" id="UP000242715">
    <property type="component" value="Unassembled WGS sequence"/>
</dbReference>
<organism evidence="1 2">
    <name type="scientific">Trifolium subterraneum</name>
    <name type="common">Subterranean clover</name>
    <dbReference type="NCBI Taxonomy" id="3900"/>
    <lineage>
        <taxon>Eukaryota</taxon>
        <taxon>Viridiplantae</taxon>
        <taxon>Streptophyta</taxon>
        <taxon>Embryophyta</taxon>
        <taxon>Tracheophyta</taxon>
        <taxon>Spermatophyta</taxon>
        <taxon>Magnoliopsida</taxon>
        <taxon>eudicotyledons</taxon>
        <taxon>Gunneridae</taxon>
        <taxon>Pentapetalae</taxon>
        <taxon>rosids</taxon>
        <taxon>fabids</taxon>
        <taxon>Fabales</taxon>
        <taxon>Fabaceae</taxon>
        <taxon>Papilionoideae</taxon>
        <taxon>50 kb inversion clade</taxon>
        <taxon>NPAAA clade</taxon>
        <taxon>Hologalegina</taxon>
        <taxon>IRL clade</taxon>
        <taxon>Trifolieae</taxon>
        <taxon>Trifolium</taxon>
    </lineage>
</organism>
<dbReference type="AlphaFoldDB" id="A0A2Z6PM45"/>
<dbReference type="PANTHER" id="PTHR13318">
    <property type="entry name" value="PARTNER OF PAIRED, ISOFORM B-RELATED"/>
    <property type="match status" value="1"/>
</dbReference>
<evidence type="ECO:0000313" key="1">
    <source>
        <dbReference type="EMBL" id="GAU46497.1"/>
    </source>
</evidence>
<accession>A0A2Z6PM45</accession>
<proteinExistence type="predicted"/>
<dbReference type="Gene3D" id="3.80.10.10">
    <property type="entry name" value="Ribonuclease Inhibitor"/>
    <property type="match status" value="2"/>
</dbReference>
<protein>
    <recommendedName>
        <fullName evidence="3">F-box domain-containing protein</fullName>
    </recommendedName>
</protein>
<dbReference type="InterPro" id="IPR006553">
    <property type="entry name" value="Leu-rich_rpt_Cys-con_subtyp"/>
</dbReference>
<dbReference type="PANTHER" id="PTHR13318:SF106">
    <property type="entry name" value="F-BOX_LRR-REPEAT PROTEIN 2"/>
    <property type="match status" value="1"/>
</dbReference>
<name>A0A2Z6PM45_TRISU</name>
<reference evidence="2" key="1">
    <citation type="journal article" date="2017" name="Front. Plant Sci.">
        <title>Climate Clever Clovers: New Paradigm to Reduce the Environmental Footprint of Ruminants by Breeding Low Methanogenic Forages Utilizing Haplotype Variation.</title>
        <authorList>
            <person name="Kaur P."/>
            <person name="Appels R."/>
            <person name="Bayer P.E."/>
            <person name="Keeble-Gagnere G."/>
            <person name="Wang J."/>
            <person name="Hirakawa H."/>
            <person name="Shirasawa K."/>
            <person name="Vercoe P."/>
            <person name="Stefanova K."/>
            <person name="Durmic Z."/>
            <person name="Nichols P."/>
            <person name="Revell C."/>
            <person name="Isobe S.N."/>
            <person name="Edwards D."/>
            <person name="Erskine W."/>
        </authorList>
    </citation>
    <scope>NUCLEOTIDE SEQUENCE [LARGE SCALE GENOMIC DNA]</scope>
    <source>
        <strain evidence="2">cv. Daliak</strain>
    </source>
</reference>
<dbReference type="GO" id="GO:0031146">
    <property type="term" value="P:SCF-dependent proteasomal ubiquitin-dependent protein catabolic process"/>
    <property type="evidence" value="ECO:0007669"/>
    <property type="project" value="TreeGrafter"/>
</dbReference>
<dbReference type="OrthoDB" id="6066220at2759"/>
<evidence type="ECO:0008006" key="3">
    <source>
        <dbReference type="Google" id="ProtNLM"/>
    </source>
</evidence>
<evidence type="ECO:0000313" key="2">
    <source>
        <dbReference type="Proteomes" id="UP000242715"/>
    </source>
</evidence>
<dbReference type="InterPro" id="IPR032675">
    <property type="entry name" value="LRR_dom_sf"/>
</dbReference>